<keyword evidence="1" id="KW-0472">Membrane</keyword>
<gene>
    <name evidence="2" type="ORF">C8N46_10853</name>
</gene>
<organism evidence="2 3">
    <name type="scientific">Kordia periserrulae</name>
    <dbReference type="NCBI Taxonomy" id="701523"/>
    <lineage>
        <taxon>Bacteria</taxon>
        <taxon>Pseudomonadati</taxon>
        <taxon>Bacteroidota</taxon>
        <taxon>Flavobacteriia</taxon>
        <taxon>Flavobacteriales</taxon>
        <taxon>Flavobacteriaceae</taxon>
        <taxon>Kordia</taxon>
    </lineage>
</organism>
<name>A0A2T6BUK1_9FLAO</name>
<feature type="transmembrane region" description="Helical" evidence="1">
    <location>
        <begin position="105"/>
        <end position="124"/>
    </location>
</feature>
<dbReference type="Proteomes" id="UP000244090">
    <property type="component" value="Unassembled WGS sequence"/>
</dbReference>
<keyword evidence="3" id="KW-1185">Reference proteome</keyword>
<dbReference type="EMBL" id="QBKT01000008">
    <property type="protein sequence ID" value="PTX59743.1"/>
    <property type="molecule type" value="Genomic_DNA"/>
</dbReference>
<evidence type="ECO:0000313" key="2">
    <source>
        <dbReference type="EMBL" id="PTX59743.1"/>
    </source>
</evidence>
<comment type="caution">
    <text evidence="2">The sequence shown here is derived from an EMBL/GenBank/DDBJ whole genome shotgun (WGS) entry which is preliminary data.</text>
</comment>
<feature type="transmembrane region" description="Helical" evidence="1">
    <location>
        <begin position="76"/>
        <end position="93"/>
    </location>
</feature>
<feature type="transmembrane region" description="Helical" evidence="1">
    <location>
        <begin position="6"/>
        <end position="28"/>
    </location>
</feature>
<sequence length="220" mass="25676">MNLQKILSYLYFSLMVLDALVIVFPNIIERQYITYLPLPVLMLLYFSSMKKINWMYVVALIATFAGIVAFKTVSHYKMALIFYTIGTLLYVMMTLKSTVEISIKTIFKVAIPFLFVYLVPLISYYDVIKMDIFNYILGYVFSVGLFFFISVLIYVHKRTKGNLWLLISGIVFAISTIITGYYLFKNQLIAIRVCIVFAFLFMHYAMYRHVISQEKEAIAF</sequence>
<evidence type="ECO:0000313" key="3">
    <source>
        <dbReference type="Proteomes" id="UP000244090"/>
    </source>
</evidence>
<keyword evidence="1" id="KW-1133">Transmembrane helix</keyword>
<keyword evidence="1" id="KW-0812">Transmembrane</keyword>
<feature type="transmembrane region" description="Helical" evidence="1">
    <location>
        <begin position="136"/>
        <end position="156"/>
    </location>
</feature>
<evidence type="ECO:0008006" key="4">
    <source>
        <dbReference type="Google" id="ProtNLM"/>
    </source>
</evidence>
<accession>A0A2T6BUK1</accession>
<dbReference type="OrthoDB" id="1434972at2"/>
<reference evidence="2 3" key="1">
    <citation type="submission" date="2018-04" db="EMBL/GenBank/DDBJ databases">
        <title>Genomic Encyclopedia of Archaeal and Bacterial Type Strains, Phase II (KMG-II): from individual species to whole genera.</title>
        <authorList>
            <person name="Goeker M."/>
        </authorList>
    </citation>
    <scope>NUCLEOTIDE SEQUENCE [LARGE SCALE GENOMIC DNA]</scope>
    <source>
        <strain evidence="2 3">DSM 25731</strain>
    </source>
</reference>
<feature type="transmembrane region" description="Helical" evidence="1">
    <location>
        <begin position="52"/>
        <end position="70"/>
    </location>
</feature>
<evidence type="ECO:0000256" key="1">
    <source>
        <dbReference type="SAM" id="Phobius"/>
    </source>
</evidence>
<proteinExistence type="predicted"/>
<dbReference type="AlphaFoldDB" id="A0A2T6BUK1"/>
<feature type="transmembrane region" description="Helical" evidence="1">
    <location>
        <begin position="189"/>
        <end position="207"/>
    </location>
</feature>
<feature type="transmembrane region" description="Helical" evidence="1">
    <location>
        <begin position="163"/>
        <end position="183"/>
    </location>
</feature>
<dbReference type="RefSeq" id="WP_146169846.1">
    <property type="nucleotide sequence ID" value="NZ_QBKT01000008.1"/>
</dbReference>
<protein>
    <recommendedName>
        <fullName evidence="4">YhhN-like protein</fullName>
    </recommendedName>
</protein>